<dbReference type="Proteomes" id="UP000257039">
    <property type="component" value="Unassembled WGS sequence"/>
</dbReference>
<evidence type="ECO:0000256" key="6">
    <source>
        <dbReference type="ARBA" id="ARBA00023004"/>
    </source>
</evidence>
<dbReference type="InterPro" id="IPR036909">
    <property type="entry name" value="Cyt_c-like_dom_sf"/>
</dbReference>
<dbReference type="GO" id="GO:0030313">
    <property type="term" value="C:cell envelope"/>
    <property type="evidence" value="ECO:0007669"/>
    <property type="project" value="UniProtKB-SubCell"/>
</dbReference>
<dbReference type="PROSITE" id="PS51007">
    <property type="entry name" value="CYTC"/>
    <property type="match status" value="1"/>
</dbReference>
<keyword evidence="3 7" id="KW-0479">Metal-binding</keyword>
<keyword evidence="10" id="KW-1185">Reference proteome</keyword>
<dbReference type="AlphaFoldDB" id="A0A4P9VJK5"/>
<dbReference type="InterPro" id="IPR009056">
    <property type="entry name" value="Cyt_c-like_dom"/>
</dbReference>
<name>A0A4P9VJK5_9GAMM</name>
<comment type="caution">
    <text evidence="9">The sequence shown here is derived from an EMBL/GenBank/DDBJ whole genome shotgun (WGS) entry which is preliminary data.</text>
</comment>
<dbReference type="InterPro" id="IPR051395">
    <property type="entry name" value="Cytochrome_c_Peroxidase/MauG"/>
</dbReference>
<dbReference type="Pfam" id="PF03150">
    <property type="entry name" value="CCP_MauG"/>
    <property type="match status" value="1"/>
</dbReference>
<dbReference type="GO" id="GO:0004130">
    <property type="term" value="F:cytochrome-c peroxidase activity"/>
    <property type="evidence" value="ECO:0007669"/>
    <property type="project" value="TreeGrafter"/>
</dbReference>
<feature type="domain" description="Cytochrome c" evidence="8">
    <location>
        <begin position="270"/>
        <end position="431"/>
    </location>
</feature>
<dbReference type="SUPFAM" id="SSF46626">
    <property type="entry name" value="Cytochrome c"/>
    <property type="match status" value="2"/>
</dbReference>
<keyword evidence="5" id="KW-0560">Oxidoreductase</keyword>
<accession>A0A4P9VJK5</accession>
<evidence type="ECO:0000256" key="3">
    <source>
        <dbReference type="ARBA" id="ARBA00022723"/>
    </source>
</evidence>
<evidence type="ECO:0000259" key="8">
    <source>
        <dbReference type="PROSITE" id="PS51007"/>
    </source>
</evidence>
<evidence type="ECO:0000256" key="1">
    <source>
        <dbReference type="ARBA" id="ARBA00004196"/>
    </source>
</evidence>
<gene>
    <name evidence="9" type="ORF">B9G39_08395</name>
</gene>
<dbReference type="RefSeq" id="WP_094786781.1">
    <property type="nucleotide sequence ID" value="NZ_NDXW01000001.1"/>
</dbReference>
<dbReference type="EMBL" id="NDXW01000001">
    <property type="protein sequence ID" value="RDH43455.1"/>
    <property type="molecule type" value="Genomic_DNA"/>
</dbReference>
<proteinExistence type="predicted"/>
<dbReference type="GO" id="GO:0046872">
    <property type="term" value="F:metal ion binding"/>
    <property type="evidence" value="ECO:0007669"/>
    <property type="project" value="UniProtKB-KW"/>
</dbReference>
<keyword evidence="4" id="KW-0732">Signal</keyword>
<dbReference type="PANTHER" id="PTHR30600">
    <property type="entry name" value="CYTOCHROME C PEROXIDASE-RELATED"/>
    <property type="match status" value="1"/>
</dbReference>
<dbReference type="InterPro" id="IPR004852">
    <property type="entry name" value="Di-haem_cyt_c_peroxidsae"/>
</dbReference>
<comment type="subcellular location">
    <subcellularLocation>
        <location evidence="1">Cell envelope</location>
    </subcellularLocation>
</comment>
<evidence type="ECO:0000256" key="5">
    <source>
        <dbReference type="ARBA" id="ARBA00023002"/>
    </source>
</evidence>
<dbReference type="GO" id="GO:0020037">
    <property type="term" value="F:heme binding"/>
    <property type="evidence" value="ECO:0007669"/>
    <property type="project" value="InterPro"/>
</dbReference>
<dbReference type="PANTHER" id="PTHR30600:SF10">
    <property type="entry name" value="BLL6722 PROTEIN"/>
    <property type="match status" value="1"/>
</dbReference>
<organism evidence="9 10">
    <name type="scientific">Zooshikella ganghwensis</name>
    <dbReference type="NCBI Taxonomy" id="202772"/>
    <lineage>
        <taxon>Bacteria</taxon>
        <taxon>Pseudomonadati</taxon>
        <taxon>Pseudomonadota</taxon>
        <taxon>Gammaproteobacteria</taxon>
        <taxon>Oceanospirillales</taxon>
        <taxon>Zooshikellaceae</taxon>
        <taxon>Zooshikella</taxon>
    </lineage>
</organism>
<keyword evidence="2 7" id="KW-0349">Heme</keyword>
<dbReference type="GO" id="GO:0009055">
    <property type="term" value="F:electron transfer activity"/>
    <property type="evidence" value="ECO:0007669"/>
    <property type="project" value="InterPro"/>
</dbReference>
<keyword evidence="9" id="KW-0575">Peroxidase</keyword>
<reference evidence="9 10" key="1">
    <citation type="submission" date="2017-04" db="EMBL/GenBank/DDBJ databases">
        <title>Draft genome sequence of Zooshikella ganghwensis VG4 isolated from Red Sea sediments.</title>
        <authorList>
            <person name="Rehman Z."/>
            <person name="Alam I."/>
            <person name="Kamau A."/>
            <person name="Bajic V."/>
            <person name="Leiknes T."/>
        </authorList>
    </citation>
    <scope>NUCLEOTIDE SEQUENCE [LARGE SCALE GENOMIC DNA]</scope>
    <source>
        <strain evidence="9 10">VG4</strain>
    </source>
</reference>
<keyword evidence="6 7" id="KW-0408">Iron</keyword>
<evidence type="ECO:0000313" key="9">
    <source>
        <dbReference type="EMBL" id="RDH43455.1"/>
    </source>
</evidence>
<evidence type="ECO:0000313" key="10">
    <source>
        <dbReference type="Proteomes" id="UP000257039"/>
    </source>
</evidence>
<evidence type="ECO:0000256" key="4">
    <source>
        <dbReference type="ARBA" id="ARBA00022729"/>
    </source>
</evidence>
<evidence type="ECO:0000256" key="2">
    <source>
        <dbReference type="ARBA" id="ARBA00022617"/>
    </source>
</evidence>
<dbReference type="Gene3D" id="1.10.760.10">
    <property type="entry name" value="Cytochrome c-like domain"/>
    <property type="match status" value="2"/>
</dbReference>
<sequence>MSRPIKIKSLYCLLVLWMLSGHVHSDINLYQFSAADIQFLSQFNLSNLPPLPDAQDNQYADSLAAATIGQQLFFDKRFSANQQVSCASCHKPQQYFTDGLAVSKGMGETRRNAPSIIGSAYSPWQFWDGRKDSLWSQALGPMESDVEHGLSRLEVVQVFIQHYLPLYRELITKTKGAANTLPRKYFQQLKLLLKLKIPASPNGVTQAQINWQTINHAEQNLINRVFADVGKLLMAYQRQIQPLSSRFDLFVRQLENNSSDIEQLKQILTENEVAGLRLFMGKGNCASCHNGPLFTNFEFHNIGAPESDIKQVDMGRYEGVAALLKDEFTCLSSWSDADKNYCQEMLYLKKQGPELVGAFKTPSLRNVAETAPYMQSGQFASLDEVLEHYNKPTPPYYDREQHPFRPHFDILPLGLTPEELQQIKSFLLTLTGDLKLANQWWQAPKHMLEQTDNVQQAMY</sequence>
<evidence type="ECO:0000256" key="7">
    <source>
        <dbReference type="PROSITE-ProRule" id="PRU00433"/>
    </source>
</evidence>
<protein>
    <submittedName>
        <fullName evidence="9">Cytochrome C peroxidase</fullName>
    </submittedName>
</protein>